<evidence type="ECO:0008006" key="5">
    <source>
        <dbReference type="Google" id="ProtNLM"/>
    </source>
</evidence>
<dbReference type="EMBL" id="WHOA01000241">
    <property type="protein sequence ID" value="NOU76082.1"/>
    <property type="molecule type" value="Genomic_DNA"/>
</dbReference>
<keyword evidence="1" id="KW-0472">Membrane</keyword>
<dbReference type="InterPro" id="IPR029062">
    <property type="entry name" value="Class_I_gatase-like"/>
</dbReference>
<organism evidence="3 4">
    <name type="scientific">Paenibacillus phytorum</name>
    <dbReference type="NCBI Taxonomy" id="2654977"/>
    <lineage>
        <taxon>Bacteria</taxon>
        <taxon>Bacillati</taxon>
        <taxon>Bacillota</taxon>
        <taxon>Bacilli</taxon>
        <taxon>Bacillales</taxon>
        <taxon>Paenibacillaceae</taxon>
        <taxon>Paenibacillus</taxon>
    </lineage>
</organism>
<proteinExistence type="predicted"/>
<feature type="transmembrane region" description="Helical" evidence="1">
    <location>
        <begin position="379"/>
        <end position="398"/>
    </location>
</feature>
<keyword evidence="2" id="KW-0732">Signal</keyword>
<evidence type="ECO:0000313" key="3">
    <source>
        <dbReference type="EMBL" id="NOU76082.1"/>
    </source>
</evidence>
<feature type="signal peptide" evidence="2">
    <location>
        <begin position="1"/>
        <end position="38"/>
    </location>
</feature>
<dbReference type="SUPFAM" id="SSF52317">
    <property type="entry name" value="Class I glutamine amidotransferase-like"/>
    <property type="match status" value="1"/>
</dbReference>
<accession>A0ABX1Y5B7</accession>
<dbReference type="Proteomes" id="UP000616779">
    <property type="component" value="Unassembled WGS sequence"/>
</dbReference>
<protein>
    <recommendedName>
        <fullName evidence="5">DUF4350 domain-containing protein</fullName>
    </recommendedName>
</protein>
<evidence type="ECO:0000313" key="4">
    <source>
        <dbReference type="Proteomes" id="UP000616779"/>
    </source>
</evidence>
<keyword evidence="4" id="KW-1185">Reference proteome</keyword>
<keyword evidence="1" id="KW-1133">Transmembrane helix</keyword>
<keyword evidence="1" id="KW-0812">Transmembrane</keyword>
<feature type="transmembrane region" description="Helical" evidence="1">
    <location>
        <begin position="410"/>
        <end position="430"/>
    </location>
</feature>
<feature type="chain" id="PRO_5045775387" description="DUF4350 domain-containing protein" evidence="2">
    <location>
        <begin position="39"/>
        <end position="808"/>
    </location>
</feature>
<name>A0ABX1Y5B7_9BACL</name>
<evidence type="ECO:0000256" key="2">
    <source>
        <dbReference type="SAM" id="SignalP"/>
    </source>
</evidence>
<dbReference type="Gene3D" id="3.40.50.880">
    <property type="match status" value="1"/>
</dbReference>
<evidence type="ECO:0000256" key="1">
    <source>
        <dbReference type="SAM" id="Phobius"/>
    </source>
</evidence>
<comment type="caution">
    <text evidence="3">The sequence shown here is derived from an EMBL/GenBank/DDBJ whole genome shotgun (WGS) entry which is preliminary data.</text>
</comment>
<dbReference type="RefSeq" id="WP_171648326.1">
    <property type="nucleotide sequence ID" value="NZ_WHOA01000241.1"/>
</dbReference>
<gene>
    <name evidence="3" type="ORF">GC098_32835</name>
</gene>
<sequence>MKLSSFKKRTFRLTCFLVCAILALCFQALVPISSVVSADEAMIEIQSEVGFGASNVKQGRWTPVTMTLHNQGADLSGDLVVQVANPNRSKDFSYVEHVELPKGSTKVVTMLLPGYAYTKSNNTIAFYEKSLKNGNKKTLDGKTYLEAFPLPKETLQVGVLARDVDTLNFLSLLGQSGKKLNVLHLKQTDIPREALGLDGLDVLALNDFASDTLTGEQVQAILQWTKRGGTLLLAGGAGYPKTAATFTEASPVTYQGTTTVKELPELAKVGEKELILTQPLTLSQAKLVKGAESVVTDGTFPIYARGAYGSGFVTYVAYDLSLNPLASWNGNARLWEQMLSGPLESANAFNLNQMRYGNDPYYELDRALEYFPSLQPPKLPILAIVLLIYAIVVGPLLYMILRRLDRREWAWFVIPVAAIATSIGIFQFGASNRGSTMAQTFNTITLNGSGSGIKQSTLSVFLPKGGSMELKFPGKAAVSPFMQGEVYPSLQLHDRSELMIRQEQETAIVGLQDIPYSSISKLTMDEEQPVQLGTLDYSISELSAKGAKGQITNNTKKDLTDVAVLVNQSFVKIGSVKAGASASFDTANGFGISNGPDVAQIAYPYPSGNNGYDTGLHQRSMLSTYLHRKSTFSGGFDPMIIGWLKEQTSLNLSSSGSIPAEQLTLIAQDMKIDYVAPDGKIIIPSTTMVPELIDNHLKMSSIQIQNGPFMEMGSGDVTLNYQLPFIAGASYQTMEMTGDPNPDVTLDLWNSQTKAWEPFTLKSFQSWEGDKLQPYLLEGKSIRMKVTTVQNHTMFRIPAVSLEGSVKR</sequence>
<reference evidence="3 4" key="1">
    <citation type="submission" date="2019-10" db="EMBL/GenBank/DDBJ databases">
        <title>Description of Paenibacillus terrestris sp. nov.</title>
        <authorList>
            <person name="Carlier A."/>
            <person name="Qi S."/>
        </authorList>
    </citation>
    <scope>NUCLEOTIDE SEQUENCE [LARGE SCALE GENOMIC DNA]</scope>
    <source>
        <strain evidence="3 4">LMG 31458</strain>
    </source>
</reference>